<dbReference type="PANTHER" id="PTHR10039:SF14">
    <property type="entry name" value="NACHT DOMAIN-CONTAINING PROTEIN"/>
    <property type="match status" value="1"/>
</dbReference>
<dbReference type="Proteomes" id="UP001140091">
    <property type="component" value="Unassembled WGS sequence"/>
</dbReference>
<dbReference type="Pfam" id="PF24883">
    <property type="entry name" value="NPHP3_N"/>
    <property type="match status" value="1"/>
</dbReference>
<organism evidence="3 4">
    <name type="scientific">Candolleomyces eurysporus</name>
    <dbReference type="NCBI Taxonomy" id="2828524"/>
    <lineage>
        <taxon>Eukaryota</taxon>
        <taxon>Fungi</taxon>
        <taxon>Dikarya</taxon>
        <taxon>Basidiomycota</taxon>
        <taxon>Agaricomycotina</taxon>
        <taxon>Agaricomycetes</taxon>
        <taxon>Agaricomycetidae</taxon>
        <taxon>Agaricales</taxon>
        <taxon>Agaricineae</taxon>
        <taxon>Psathyrellaceae</taxon>
        <taxon>Candolleomyces</taxon>
    </lineage>
</organism>
<keyword evidence="4" id="KW-1185">Reference proteome</keyword>
<dbReference type="OrthoDB" id="3027122at2759"/>
<proteinExistence type="predicted"/>
<dbReference type="AlphaFoldDB" id="A0A9W8MD12"/>
<evidence type="ECO:0000256" key="1">
    <source>
        <dbReference type="ARBA" id="ARBA00022737"/>
    </source>
</evidence>
<evidence type="ECO:0000313" key="4">
    <source>
        <dbReference type="Proteomes" id="UP001140091"/>
    </source>
</evidence>
<dbReference type="EMBL" id="JANBPK010001089">
    <property type="protein sequence ID" value="KAJ2926031.1"/>
    <property type="molecule type" value="Genomic_DNA"/>
</dbReference>
<name>A0A9W8MD12_9AGAR</name>
<protein>
    <recommendedName>
        <fullName evidence="2">Nephrocystin 3-like N-terminal domain-containing protein</fullName>
    </recommendedName>
</protein>
<dbReference type="SUPFAM" id="SSF52540">
    <property type="entry name" value="P-loop containing nucleoside triphosphate hydrolases"/>
    <property type="match status" value="1"/>
</dbReference>
<accession>A0A9W8MD12</accession>
<reference evidence="3" key="1">
    <citation type="submission" date="2022-06" db="EMBL/GenBank/DDBJ databases">
        <title>Genome Sequence of Candolleomyces eurysporus.</title>
        <authorList>
            <person name="Buettner E."/>
        </authorList>
    </citation>
    <scope>NUCLEOTIDE SEQUENCE</scope>
    <source>
        <strain evidence="3">VTCC 930004</strain>
    </source>
</reference>
<evidence type="ECO:0000259" key="2">
    <source>
        <dbReference type="Pfam" id="PF24883"/>
    </source>
</evidence>
<gene>
    <name evidence="3" type="ORF">H1R20_g11059</name>
</gene>
<evidence type="ECO:0000313" key="3">
    <source>
        <dbReference type="EMBL" id="KAJ2926031.1"/>
    </source>
</evidence>
<feature type="domain" description="Nephrocystin 3-like N-terminal" evidence="2">
    <location>
        <begin position="64"/>
        <end position="190"/>
    </location>
</feature>
<dbReference type="InterPro" id="IPR027417">
    <property type="entry name" value="P-loop_NTPase"/>
</dbReference>
<keyword evidence="1" id="KW-0677">Repeat</keyword>
<sequence length="493" mass="55467">MASNLNNAHDFRIDNYSFTNVTNVNPSADPLSKLEARVATETRVAVQANLYRWIVDGDGEVEQPKKIKWVTGPAGTGKTAVMGSLADRCAEGGVLGATFFFASWSASIGRRRKTAFVTTIAHQLAQHREDLKNAISAAMEKNPGILEKNLHVQMETLVLAPLREVVRQSEDPELRGAIIVDGLDECEAEQYHDTNITGPRATPTRTNAQDQLEILQVLQAASLDPDFPFRILIASRPEPVFREFFDPEINPTFAQKLDLNVEHNADADITLFLEAKFDLIRRRYNFPLSWPPPGTIQTLVENASGQFIYAATVIRLLDTRQREPPKALLDAILKVEATRKTSSNPFEQLDALYMRILESSPDLPLSVRWIHSIPILNEPAFNVNMLLQTDPESNEAEHLLGTLHSLIQIPPHSNQTTTQYGFYHKSLLDFLEDPGRCGKLYVEKSERRVFIWDAFIRQYKSDAMVLKGVVTPSFHTRKASSNSWPSFHHFGQL</sequence>
<dbReference type="InterPro" id="IPR056884">
    <property type="entry name" value="NPHP3-like_N"/>
</dbReference>
<feature type="non-terminal residue" evidence="3">
    <location>
        <position position="493"/>
    </location>
</feature>
<dbReference type="PANTHER" id="PTHR10039">
    <property type="entry name" value="AMELOGENIN"/>
    <property type="match status" value="1"/>
</dbReference>
<comment type="caution">
    <text evidence="3">The sequence shown here is derived from an EMBL/GenBank/DDBJ whole genome shotgun (WGS) entry which is preliminary data.</text>
</comment>